<dbReference type="InterPro" id="IPR041698">
    <property type="entry name" value="Methyltransf_25"/>
</dbReference>
<dbReference type="AlphaFoldDB" id="A0A381UAP5"/>
<name>A0A381UAP5_9ZZZZ</name>
<evidence type="ECO:0000313" key="2">
    <source>
        <dbReference type="EMBL" id="SVA25305.1"/>
    </source>
</evidence>
<sequence>MPEKNNNSTYNLFYQRIIGTKTLLGRKLLNYKQREIEYIISFIRSSGNSGLIMDMGCSTGQFTRVLASEFGESHVHGADISKKSIERCQKINPMMTFRHIGNGFYRENEGKYQHVL</sequence>
<reference evidence="2" key="1">
    <citation type="submission" date="2018-05" db="EMBL/GenBank/DDBJ databases">
        <authorList>
            <person name="Lanie J.A."/>
            <person name="Ng W.-L."/>
            <person name="Kazmierczak K.M."/>
            <person name="Andrzejewski T.M."/>
            <person name="Davidsen T.M."/>
            <person name="Wayne K.J."/>
            <person name="Tettelin H."/>
            <person name="Glass J.I."/>
            <person name="Rusch D."/>
            <person name="Podicherti R."/>
            <person name="Tsui H.-C.T."/>
            <person name="Winkler M.E."/>
        </authorList>
    </citation>
    <scope>NUCLEOTIDE SEQUENCE</scope>
</reference>
<protein>
    <recommendedName>
        <fullName evidence="1">Methyltransferase domain-containing protein</fullName>
    </recommendedName>
</protein>
<feature type="domain" description="Methyltransferase" evidence="1">
    <location>
        <begin position="52"/>
        <end position="92"/>
    </location>
</feature>
<evidence type="ECO:0000259" key="1">
    <source>
        <dbReference type="Pfam" id="PF13649"/>
    </source>
</evidence>
<dbReference type="SUPFAM" id="SSF53335">
    <property type="entry name" value="S-adenosyl-L-methionine-dependent methyltransferases"/>
    <property type="match status" value="1"/>
</dbReference>
<dbReference type="InterPro" id="IPR029063">
    <property type="entry name" value="SAM-dependent_MTases_sf"/>
</dbReference>
<accession>A0A381UAP5</accession>
<proteinExistence type="predicted"/>
<dbReference type="Pfam" id="PF13649">
    <property type="entry name" value="Methyltransf_25"/>
    <property type="match status" value="1"/>
</dbReference>
<dbReference type="Gene3D" id="3.40.50.150">
    <property type="entry name" value="Vaccinia Virus protein VP39"/>
    <property type="match status" value="1"/>
</dbReference>
<dbReference type="EMBL" id="UINC01006074">
    <property type="protein sequence ID" value="SVA25305.1"/>
    <property type="molecule type" value="Genomic_DNA"/>
</dbReference>
<organism evidence="2">
    <name type="scientific">marine metagenome</name>
    <dbReference type="NCBI Taxonomy" id="408172"/>
    <lineage>
        <taxon>unclassified sequences</taxon>
        <taxon>metagenomes</taxon>
        <taxon>ecological metagenomes</taxon>
    </lineage>
</organism>
<gene>
    <name evidence="2" type="ORF">METZ01_LOCUS78159</name>
</gene>
<feature type="non-terminal residue" evidence="2">
    <location>
        <position position="116"/>
    </location>
</feature>